<dbReference type="PROSITE" id="PS50850">
    <property type="entry name" value="MFS"/>
    <property type="match status" value="1"/>
</dbReference>
<feature type="transmembrane region" description="Helical" evidence="8">
    <location>
        <begin position="286"/>
        <end position="307"/>
    </location>
</feature>
<sequence>MTSTPSPIRPSLTPALLILLALLSSFTPLSIDMYLPALPVIAVDLRGTAGDIQLTLSAFMIAFGLGQVFYGPAGDRFGRRPVILLGLAVYVVTSVGCAFSAEAAHLIGLRLLQGLAACGGVVLARTMVRDLAEKDQAARAMSLMMACTSIAPMLAPLIGGQILWFLGWRAIFWVLAGIGLLALVLAYIRLPETLRPEYRQPLVVSSILKRFGELFRHRAFMGYAFTSSFMFAALLSFLSGSPFVFIERYGIAPRAYGFVFGGMVVFMTVGSLLNAKFAPVFGAGKILRHAVWVPAITGPMAMVLGWIEARYGTIGIWPFFLCFAPQIATISLIGPNSMAMALQRYPHMAGTASSLMGVMQFGLGAAFGAVVGQTFDGTIAPMTTAMGIAGILCLISHRALVRRG</sequence>
<dbReference type="EMBL" id="JAHOPB010000001">
    <property type="protein sequence ID" value="MBU8873583.1"/>
    <property type="molecule type" value="Genomic_DNA"/>
</dbReference>
<accession>A0ABS6IH23</accession>
<feature type="transmembrane region" description="Helical" evidence="8">
    <location>
        <begin position="140"/>
        <end position="164"/>
    </location>
</feature>
<keyword evidence="6 8" id="KW-1133">Transmembrane helix</keyword>
<feature type="transmembrane region" description="Helical" evidence="8">
    <location>
        <begin position="52"/>
        <end position="70"/>
    </location>
</feature>
<feature type="transmembrane region" description="Helical" evidence="8">
    <location>
        <begin position="82"/>
        <end position="101"/>
    </location>
</feature>
<keyword evidence="8" id="KW-0997">Cell inner membrane</keyword>
<feature type="transmembrane region" description="Helical" evidence="8">
    <location>
        <begin position="313"/>
        <end position="334"/>
    </location>
</feature>
<evidence type="ECO:0000256" key="3">
    <source>
        <dbReference type="ARBA" id="ARBA00022448"/>
    </source>
</evidence>
<dbReference type="Proteomes" id="UP000727907">
    <property type="component" value="Unassembled WGS sequence"/>
</dbReference>
<dbReference type="PANTHER" id="PTHR23502">
    <property type="entry name" value="MAJOR FACILITATOR SUPERFAMILY"/>
    <property type="match status" value="1"/>
</dbReference>
<evidence type="ECO:0000256" key="8">
    <source>
        <dbReference type="RuleBase" id="RU365088"/>
    </source>
</evidence>
<dbReference type="Pfam" id="PF07690">
    <property type="entry name" value="MFS_1"/>
    <property type="match status" value="1"/>
</dbReference>
<keyword evidence="4" id="KW-1003">Cell membrane</keyword>
<keyword evidence="7 8" id="KW-0472">Membrane</keyword>
<keyword evidence="5 8" id="KW-0812">Transmembrane</keyword>
<dbReference type="CDD" id="cd17320">
    <property type="entry name" value="MFS_MdfA_MDR_like"/>
    <property type="match status" value="1"/>
</dbReference>
<comment type="similarity">
    <text evidence="2 8">Belongs to the major facilitator superfamily. Bcr/CmlA family.</text>
</comment>
<comment type="subcellular location">
    <subcellularLocation>
        <location evidence="8">Cell inner membrane</location>
        <topology evidence="8">Multi-pass membrane protein</topology>
    </subcellularLocation>
    <subcellularLocation>
        <location evidence="1">Cell membrane</location>
        <topology evidence="1">Multi-pass membrane protein</topology>
    </subcellularLocation>
</comment>
<keyword evidence="11" id="KW-1185">Reference proteome</keyword>
<evidence type="ECO:0000313" key="11">
    <source>
        <dbReference type="Proteomes" id="UP000727907"/>
    </source>
</evidence>
<name>A0ABS6IH23_9HYPH</name>
<gene>
    <name evidence="10" type="ORF">KQ910_07400</name>
</gene>
<dbReference type="InterPro" id="IPR020846">
    <property type="entry name" value="MFS_dom"/>
</dbReference>
<feature type="transmembrane region" description="Helical" evidence="8">
    <location>
        <begin position="220"/>
        <end position="243"/>
    </location>
</feature>
<evidence type="ECO:0000256" key="4">
    <source>
        <dbReference type="ARBA" id="ARBA00022475"/>
    </source>
</evidence>
<evidence type="ECO:0000259" key="9">
    <source>
        <dbReference type="PROSITE" id="PS50850"/>
    </source>
</evidence>
<comment type="caution">
    <text evidence="10">The sequence shown here is derived from an EMBL/GenBank/DDBJ whole genome shotgun (WGS) entry which is preliminary data.</text>
</comment>
<evidence type="ECO:0000256" key="1">
    <source>
        <dbReference type="ARBA" id="ARBA00004651"/>
    </source>
</evidence>
<feature type="transmembrane region" description="Helical" evidence="8">
    <location>
        <begin position="255"/>
        <end position="274"/>
    </location>
</feature>
<reference evidence="10 11" key="1">
    <citation type="submission" date="2021-06" db="EMBL/GenBank/DDBJ databases">
        <authorList>
            <person name="Lee D.H."/>
        </authorList>
    </citation>
    <scope>NUCLEOTIDE SEQUENCE [LARGE SCALE GENOMIC DNA]</scope>
    <source>
        <strain evidence="10 11">MMS21-HV4-11</strain>
    </source>
</reference>
<feature type="domain" description="Major facilitator superfamily (MFS) profile" evidence="9">
    <location>
        <begin position="16"/>
        <end position="404"/>
    </location>
</feature>
<dbReference type="RefSeq" id="WP_216957858.1">
    <property type="nucleotide sequence ID" value="NZ_JAHOPB010000001.1"/>
</dbReference>
<evidence type="ECO:0000256" key="2">
    <source>
        <dbReference type="ARBA" id="ARBA00006236"/>
    </source>
</evidence>
<evidence type="ECO:0000313" key="10">
    <source>
        <dbReference type="EMBL" id="MBU8873583.1"/>
    </source>
</evidence>
<keyword evidence="3 8" id="KW-0813">Transport</keyword>
<dbReference type="PANTHER" id="PTHR23502:SF132">
    <property type="entry name" value="POLYAMINE TRANSPORTER 2-RELATED"/>
    <property type="match status" value="1"/>
</dbReference>
<dbReference type="NCBIfam" id="NF008314">
    <property type="entry name" value="PRK11102.1"/>
    <property type="match status" value="1"/>
</dbReference>
<organism evidence="10 11">
    <name type="scientific">Reyranella humidisoli</name>
    <dbReference type="NCBI Taxonomy" id="2849149"/>
    <lineage>
        <taxon>Bacteria</taxon>
        <taxon>Pseudomonadati</taxon>
        <taxon>Pseudomonadota</taxon>
        <taxon>Alphaproteobacteria</taxon>
        <taxon>Hyphomicrobiales</taxon>
        <taxon>Reyranellaceae</taxon>
        <taxon>Reyranella</taxon>
    </lineage>
</organism>
<feature type="transmembrane region" description="Helical" evidence="8">
    <location>
        <begin position="170"/>
        <end position="190"/>
    </location>
</feature>
<feature type="transmembrane region" description="Helical" evidence="8">
    <location>
        <begin position="379"/>
        <end position="401"/>
    </location>
</feature>
<dbReference type="InterPro" id="IPR011701">
    <property type="entry name" value="MFS"/>
</dbReference>
<protein>
    <recommendedName>
        <fullName evidence="8">Bcr/CflA family efflux transporter</fullName>
    </recommendedName>
</protein>
<dbReference type="InterPro" id="IPR004812">
    <property type="entry name" value="Efflux_drug-R_Bcr/CmlA"/>
</dbReference>
<evidence type="ECO:0000256" key="7">
    <source>
        <dbReference type="ARBA" id="ARBA00023136"/>
    </source>
</evidence>
<proteinExistence type="inferred from homology"/>
<comment type="caution">
    <text evidence="8">Lacks conserved residue(s) required for the propagation of feature annotation.</text>
</comment>
<feature type="transmembrane region" description="Helical" evidence="8">
    <location>
        <begin position="107"/>
        <end position="128"/>
    </location>
</feature>
<evidence type="ECO:0000256" key="6">
    <source>
        <dbReference type="ARBA" id="ARBA00022989"/>
    </source>
</evidence>
<feature type="transmembrane region" description="Helical" evidence="8">
    <location>
        <begin position="355"/>
        <end position="373"/>
    </location>
</feature>
<evidence type="ECO:0000256" key="5">
    <source>
        <dbReference type="ARBA" id="ARBA00022692"/>
    </source>
</evidence>
<dbReference type="NCBIfam" id="TIGR00710">
    <property type="entry name" value="efflux_Bcr_CflA"/>
    <property type="match status" value="1"/>
</dbReference>